<comment type="subcellular location">
    <subcellularLocation>
        <location evidence="1">Mitochondrion</location>
    </subcellularLocation>
</comment>
<dbReference type="GO" id="GO:0004222">
    <property type="term" value="F:metalloendopeptidase activity"/>
    <property type="evidence" value="ECO:0007669"/>
    <property type="project" value="InterPro"/>
</dbReference>
<dbReference type="CDD" id="cd06457">
    <property type="entry name" value="M3A_MIP"/>
    <property type="match status" value="1"/>
</dbReference>
<evidence type="ECO:0000256" key="7">
    <source>
        <dbReference type="ARBA" id="ARBA00022946"/>
    </source>
</evidence>
<keyword evidence="4 10" id="KW-0479">Metal-binding</keyword>
<evidence type="ECO:0000259" key="11">
    <source>
        <dbReference type="Pfam" id="PF01432"/>
    </source>
</evidence>
<dbReference type="EMBL" id="JALJOS010000005">
    <property type="protein sequence ID" value="KAK9839021.1"/>
    <property type="molecule type" value="Genomic_DNA"/>
</dbReference>
<evidence type="ECO:0000256" key="6">
    <source>
        <dbReference type="ARBA" id="ARBA00022833"/>
    </source>
</evidence>
<dbReference type="InterPro" id="IPR033851">
    <property type="entry name" value="M3A_MIP"/>
</dbReference>
<comment type="cofactor">
    <cofactor evidence="10">
        <name>Zn(2+)</name>
        <dbReference type="ChEBI" id="CHEBI:29105"/>
    </cofactor>
    <text evidence="10">Binds 1 zinc ion.</text>
</comment>
<evidence type="ECO:0000256" key="8">
    <source>
        <dbReference type="ARBA" id="ARBA00023049"/>
    </source>
</evidence>
<comment type="similarity">
    <text evidence="2 10">Belongs to the peptidase M3 family.</text>
</comment>
<evidence type="ECO:0000256" key="4">
    <source>
        <dbReference type="ARBA" id="ARBA00022723"/>
    </source>
</evidence>
<keyword evidence="6 10" id="KW-0862">Zinc</keyword>
<dbReference type="Pfam" id="PF01432">
    <property type="entry name" value="Peptidase_M3"/>
    <property type="match status" value="1"/>
</dbReference>
<accession>A0AAW1S115</accession>
<dbReference type="GO" id="GO:0006518">
    <property type="term" value="P:peptide metabolic process"/>
    <property type="evidence" value="ECO:0007669"/>
    <property type="project" value="TreeGrafter"/>
</dbReference>
<dbReference type="Gene3D" id="3.40.390.10">
    <property type="entry name" value="Collagenase (Catalytic Domain)"/>
    <property type="match status" value="1"/>
</dbReference>
<evidence type="ECO:0000256" key="2">
    <source>
        <dbReference type="ARBA" id="ARBA00006040"/>
    </source>
</evidence>
<dbReference type="PANTHER" id="PTHR11804">
    <property type="entry name" value="PROTEASE M3 THIMET OLIGOPEPTIDASE-RELATED"/>
    <property type="match status" value="1"/>
</dbReference>
<evidence type="ECO:0000256" key="9">
    <source>
        <dbReference type="ARBA" id="ARBA00023128"/>
    </source>
</evidence>
<dbReference type="GO" id="GO:0006508">
    <property type="term" value="P:proteolysis"/>
    <property type="evidence" value="ECO:0007669"/>
    <property type="project" value="UniProtKB-KW"/>
</dbReference>
<organism evidence="12 13">
    <name type="scientific">Apatococcus lobatus</name>
    <dbReference type="NCBI Taxonomy" id="904363"/>
    <lineage>
        <taxon>Eukaryota</taxon>
        <taxon>Viridiplantae</taxon>
        <taxon>Chlorophyta</taxon>
        <taxon>core chlorophytes</taxon>
        <taxon>Trebouxiophyceae</taxon>
        <taxon>Chlorellales</taxon>
        <taxon>Chlorellaceae</taxon>
        <taxon>Apatococcus</taxon>
    </lineage>
</organism>
<proteinExistence type="inferred from homology"/>
<dbReference type="GO" id="GO:0005739">
    <property type="term" value="C:mitochondrion"/>
    <property type="evidence" value="ECO:0007669"/>
    <property type="project" value="UniProtKB-SubCell"/>
</dbReference>
<dbReference type="SUPFAM" id="SSF55486">
    <property type="entry name" value="Metalloproteases ('zincins'), catalytic domain"/>
    <property type="match status" value="1"/>
</dbReference>
<gene>
    <name evidence="12" type="ORF">WJX74_007941</name>
</gene>
<keyword evidence="3 10" id="KW-0645">Protease</keyword>
<dbReference type="GO" id="GO:0046872">
    <property type="term" value="F:metal ion binding"/>
    <property type="evidence" value="ECO:0007669"/>
    <property type="project" value="UniProtKB-UniRule"/>
</dbReference>
<evidence type="ECO:0000313" key="13">
    <source>
        <dbReference type="Proteomes" id="UP001438707"/>
    </source>
</evidence>
<evidence type="ECO:0000256" key="10">
    <source>
        <dbReference type="RuleBase" id="RU003435"/>
    </source>
</evidence>
<reference evidence="12 13" key="1">
    <citation type="journal article" date="2024" name="Nat. Commun.">
        <title>Phylogenomics reveals the evolutionary origins of lichenization in chlorophyte algae.</title>
        <authorList>
            <person name="Puginier C."/>
            <person name="Libourel C."/>
            <person name="Otte J."/>
            <person name="Skaloud P."/>
            <person name="Haon M."/>
            <person name="Grisel S."/>
            <person name="Petersen M."/>
            <person name="Berrin J.G."/>
            <person name="Delaux P.M."/>
            <person name="Dal Grande F."/>
            <person name="Keller J."/>
        </authorList>
    </citation>
    <scope>NUCLEOTIDE SEQUENCE [LARGE SCALE GENOMIC DNA]</scope>
    <source>
        <strain evidence="12 13">SAG 2145</strain>
    </source>
</reference>
<keyword evidence="7" id="KW-0809">Transit peptide</keyword>
<dbReference type="InterPro" id="IPR045090">
    <property type="entry name" value="Pept_M3A_M3B"/>
</dbReference>
<name>A0AAW1S115_9CHLO</name>
<dbReference type="AlphaFoldDB" id="A0AAW1S115"/>
<dbReference type="PANTHER" id="PTHR11804:SF79">
    <property type="entry name" value="MITOCHONDRIAL INTERMEDIATE PEPTIDASE"/>
    <property type="match status" value="1"/>
</dbReference>
<evidence type="ECO:0000313" key="12">
    <source>
        <dbReference type="EMBL" id="KAK9839021.1"/>
    </source>
</evidence>
<dbReference type="InterPro" id="IPR024079">
    <property type="entry name" value="MetalloPept_cat_dom_sf"/>
</dbReference>
<evidence type="ECO:0000256" key="3">
    <source>
        <dbReference type="ARBA" id="ARBA00022670"/>
    </source>
</evidence>
<evidence type="ECO:0000256" key="1">
    <source>
        <dbReference type="ARBA" id="ARBA00004173"/>
    </source>
</evidence>
<keyword evidence="8 10" id="KW-0482">Metalloprotease</keyword>
<protein>
    <recommendedName>
        <fullName evidence="11">Peptidase M3A/M3B catalytic domain-containing protein</fullName>
    </recommendedName>
</protein>
<dbReference type="Gene3D" id="1.10.1370.10">
    <property type="entry name" value="Neurolysin, domain 3"/>
    <property type="match status" value="1"/>
</dbReference>
<keyword evidence="13" id="KW-1185">Reference proteome</keyword>
<dbReference type="Proteomes" id="UP001438707">
    <property type="component" value="Unassembled WGS sequence"/>
</dbReference>
<feature type="domain" description="Peptidase M3A/M3B catalytic" evidence="11">
    <location>
        <begin position="245"/>
        <end position="671"/>
    </location>
</feature>
<dbReference type="InterPro" id="IPR024077">
    <property type="entry name" value="Neurolysin/TOP_dom2"/>
</dbReference>
<evidence type="ECO:0000256" key="5">
    <source>
        <dbReference type="ARBA" id="ARBA00022801"/>
    </source>
</evidence>
<sequence length="699" mass="76827">MLRALAGGHPSMIWSVRTAQVRSLQTAGLFGSEILRKPQNWSHAADDAIRRCKQTIQELLASPPSPQIIRLVDDVSDTVCQVTDSAEFCRLAHADAAWRSAATEACITLSGFIQELNTSKPLYEALIDSVDAFDNHAVEKAYATSGSGLSDDSPHEKEADPQAEALWVAAGLRRDFEAAGINLPDDRRAAADKMTAGIERLRMLIGWNVADPAQMAALPQAELPARAARHAGTARLDPSTAGNLLTNEPDGNTRKQAFQAFYHTPAQNVGMMHELMTERLRLAQLMGRRSFAHHVIGSHTLAGSPEAVQSFLDGLADQLKPLASQELQELKALKHSITSDQGSLKPEDQLFLLGKAKASQCEPILRLSLEGSLKGLSDLLERVFGLQLRRETIAEGEAWAPGIQKYALVGDNGLMGHIYVDAFARPGKPTQAGHYTLRCGRRCLNGTYQLPLVALSLGLAEGPLNLPELRTLFHEFGHALNSLLSRTEYQHFSGTRGPLDLVEVASHVMELFLEDPRVLLLMDHHSDQPLDPSTKVQKLEAWQRGGQRFRSLGLQHQIFLSRVDQRLHGSSLPPEDQVGDMISKIESEMTVFPFAASGAPVHARFLHLVSYSSRYYSYLYAECLAASIWQQFFAADPFDQDAGNHLRHALLEPGGARHPLQIMESLLGQDHMSTMSNGWGPPTDALLQRLVQTQLIGMH</sequence>
<keyword evidence="9" id="KW-0496">Mitochondrion</keyword>
<comment type="caution">
    <text evidence="12">The sequence shown here is derived from an EMBL/GenBank/DDBJ whole genome shotgun (WGS) entry which is preliminary data.</text>
</comment>
<dbReference type="InterPro" id="IPR001567">
    <property type="entry name" value="Pept_M3A_M3B_dom"/>
</dbReference>
<keyword evidence="5 10" id="KW-0378">Hydrolase</keyword>